<accession>A0ABW7VUB5</accession>
<proteinExistence type="predicted"/>
<dbReference type="EMBL" id="JBIRYL010000001">
    <property type="protein sequence ID" value="MFI2230182.1"/>
    <property type="molecule type" value="Genomic_DNA"/>
</dbReference>
<protein>
    <submittedName>
        <fullName evidence="1">Uncharacterized protein</fullName>
    </submittedName>
</protein>
<dbReference type="Proteomes" id="UP001611494">
    <property type="component" value="Unassembled WGS sequence"/>
</dbReference>
<evidence type="ECO:0000313" key="2">
    <source>
        <dbReference type="Proteomes" id="UP001611494"/>
    </source>
</evidence>
<gene>
    <name evidence="1" type="ORF">ACH49Z_10065</name>
</gene>
<organism evidence="1 2">
    <name type="scientific">Nocardia testacea</name>
    <dbReference type="NCBI Taxonomy" id="248551"/>
    <lineage>
        <taxon>Bacteria</taxon>
        <taxon>Bacillati</taxon>
        <taxon>Actinomycetota</taxon>
        <taxon>Actinomycetes</taxon>
        <taxon>Mycobacteriales</taxon>
        <taxon>Nocardiaceae</taxon>
        <taxon>Nocardia</taxon>
    </lineage>
</organism>
<dbReference type="RefSeq" id="WP_397061535.1">
    <property type="nucleotide sequence ID" value="NZ_JBIRYL010000001.1"/>
</dbReference>
<keyword evidence="2" id="KW-1185">Reference proteome</keyword>
<sequence>MRTIASVLDDVGERLITVANTTTTEVRERIIVVSAGADTGIRVHPAVDVRAADLLDPTRRTEHVATAAARPQHSIIGTEMSTGHDVEIDPADIVSVPLHDADGNPIGVLFPSQPKDIQNFVPWASMRERTSDQYIRPSYERIPASTGREAVYHHGPFIDAPWAKEVRRTGVPPIYVIAHASPSAYTVQVRKKSSLETMFLDGPSHSGSIAVNPYVLRAMEGNEFGTLVPLSCSPAQVPGSSTGQFAANYLIDQAEMDRNIHMPTGLMFLGRDAATGQSWLGAETVVTETGLHLPQFDSYWGSPFASEDRP</sequence>
<name>A0ABW7VUB5_9NOCA</name>
<comment type="caution">
    <text evidence="1">The sequence shown here is derived from an EMBL/GenBank/DDBJ whole genome shotgun (WGS) entry which is preliminary data.</text>
</comment>
<reference evidence="1 2" key="1">
    <citation type="submission" date="2024-10" db="EMBL/GenBank/DDBJ databases">
        <title>The Natural Products Discovery Center: Release of the First 8490 Sequenced Strains for Exploring Actinobacteria Biosynthetic Diversity.</title>
        <authorList>
            <person name="Kalkreuter E."/>
            <person name="Kautsar S.A."/>
            <person name="Yang D."/>
            <person name="Bader C.D."/>
            <person name="Teijaro C.N."/>
            <person name="Fluegel L."/>
            <person name="Davis C.M."/>
            <person name="Simpson J.R."/>
            <person name="Lauterbach L."/>
            <person name="Steele A.D."/>
            <person name="Gui C."/>
            <person name="Meng S."/>
            <person name="Li G."/>
            <person name="Viehrig K."/>
            <person name="Ye F."/>
            <person name="Su P."/>
            <person name="Kiefer A.F."/>
            <person name="Nichols A."/>
            <person name="Cepeda A.J."/>
            <person name="Yan W."/>
            <person name="Fan B."/>
            <person name="Jiang Y."/>
            <person name="Adhikari A."/>
            <person name="Zheng C.-J."/>
            <person name="Schuster L."/>
            <person name="Cowan T.M."/>
            <person name="Smanski M.J."/>
            <person name="Chevrette M.G."/>
            <person name="De Carvalho L.P.S."/>
            <person name="Shen B."/>
        </authorList>
    </citation>
    <scope>NUCLEOTIDE SEQUENCE [LARGE SCALE GENOMIC DNA]</scope>
    <source>
        <strain evidence="1 2">NPDC019377</strain>
    </source>
</reference>
<evidence type="ECO:0000313" key="1">
    <source>
        <dbReference type="EMBL" id="MFI2230182.1"/>
    </source>
</evidence>